<accession>A0A1T4TBH8</accession>
<dbReference type="Pfam" id="PF13585">
    <property type="entry name" value="CHU_C"/>
    <property type="match status" value="1"/>
</dbReference>
<feature type="signal peptide" evidence="1">
    <location>
        <begin position="1"/>
        <end position="24"/>
    </location>
</feature>
<protein>
    <submittedName>
        <fullName evidence="3">Gliding motility-associated C-terminal domain-containing protein</fullName>
    </submittedName>
</protein>
<evidence type="ECO:0000256" key="1">
    <source>
        <dbReference type="SAM" id="SignalP"/>
    </source>
</evidence>
<keyword evidence="1" id="KW-0732">Signal</keyword>
<dbReference type="InterPro" id="IPR059226">
    <property type="entry name" value="Choice_anch_Q_dom"/>
</dbReference>
<dbReference type="Gene3D" id="3.30.160.710">
    <property type="match status" value="9"/>
</dbReference>
<evidence type="ECO:0000313" key="3">
    <source>
        <dbReference type="EMBL" id="SKA37763.1"/>
    </source>
</evidence>
<reference evidence="4" key="1">
    <citation type="submission" date="2017-02" db="EMBL/GenBank/DDBJ databases">
        <authorList>
            <person name="Varghese N."/>
            <person name="Submissions S."/>
        </authorList>
    </citation>
    <scope>NUCLEOTIDE SEQUENCE [LARGE SCALE GENOMIC DNA]</scope>
    <source>
        <strain evidence="4">DSM 22224</strain>
    </source>
</reference>
<dbReference type="InterPro" id="IPR011050">
    <property type="entry name" value="Pectin_lyase_fold/virulence"/>
</dbReference>
<name>A0A1T4TBH8_9BACT</name>
<dbReference type="InterPro" id="IPR037160">
    <property type="entry name" value="DNA_Pol_thumb_sf"/>
</dbReference>
<dbReference type="NCBIfam" id="TIGR04131">
    <property type="entry name" value="Bac_Flav_CTERM"/>
    <property type="match status" value="1"/>
</dbReference>
<dbReference type="InterPro" id="IPR041286">
    <property type="entry name" value="MBG_2"/>
</dbReference>
<dbReference type="Gene3D" id="3.30.210.10">
    <property type="entry name" value="DNA polymerase, thumb domain"/>
    <property type="match status" value="1"/>
</dbReference>
<dbReference type="NCBIfam" id="NF041518">
    <property type="entry name" value="choice_anch_Q"/>
    <property type="match status" value="1"/>
</dbReference>
<dbReference type="PROSITE" id="PS50835">
    <property type="entry name" value="IG_LIKE"/>
    <property type="match status" value="1"/>
</dbReference>
<sequence length="2580" mass="265303">MKLFLRRTVITILLLTGMTAIVQAQSPGDLMFTGYTTFDDDTDGNIQDDAFSFVLLRDLPANSNIYFTDLGWTGSDFQSLSCPAGGSQTDGTILWRSGPATLRAGQSVVITCKYKLTASIGTVTGIQATKASGNKEYISLGLAGDQLFAFTGSSPFITIIAGININRSAWEASLDPCEFTSSKSMLPGTLPPTQFPNITAVNGRYNCNVAAANSMPALQALIQDPANWAKDNTMAAPVPTAFDLNKTPPCNLAIVRPGADGILYVNKQSASPGDGSSWGAPLTELRDALSAAANPANGITQVWVAKGTYKPSTTDPAMSFVLIHNIPVYGGFAGTESSIANRITGANPVILSGDIDNNDVLTNGVVLKPSNIQGINSYHVVTANGGNITLDGVTITGGKTSNSTGGPNGAGFYTSNSSTIMIRNARFYGNKAGASGGALYLPAAGTTTITNSSFFGNEAGTGEGIIAGNGTLKLINTTIAGNISSGIKQSGGQMDLYNTIVTNNTDPMDIVHAGGFVNYYYTISGSTYYANNSPSSFFTDVYFTDITNGDLTLKATSPVINKGDPSTNANGYPAQAGNTDLAGQPRISNNSIDPGAFEYQAQPQTITFNPITARTYGDNNFYPFAISSGDGIITYTSDNPAVAAIVNGAIKITGAGTAQITATAGASNGYLANTTGASQTLTINKKALTVTPVDNTRSYYTADPPFTGTYSGFVYNENASVVRGTATYSTATTLTSPVGVYAITADVSGLSADNYSFTGATGSLTITPTTQTINFSVPTDVTYGVTPITLTKQTDSGLDIVYAVSGPAAITGNMLSITGAGTVTINASQPGDVNHFPAAPVSKSLTVKKATLTATANDKIRPYKQANPALDYTITGLVNGDNSSVVSGAADISTTADISDAPGIYPITMATGTLYADNYDFSVANGTLTVTKATQNISFPVIPGKTYGTAPFSLNATSDAGLPVNYTATGPGTISGDMLTVTGTGIITVTATQGGDNNYDAAVAVQTSISVSKAPLSLVADNQSREYGRNNPALTYHYNGFVNGEDASVLTGSAALATTADLNSTPGSYPIQFTAVTSSNNYNIVPVGGTMTITAAPQTITFPAISDKTYGDGNFTAGATTSSGLPVTYSVVNGPATVNGSTITITGAGTVTIAAQQPGDGNYDPAQQTTQTFRINKAVLTVTANDKARAYNQANPFLDYTITGLVNGDNGSVVSGTAAITTAAGLSSDAGIYPINITTGTLHADNYDFSFTNGSLTITPSPQAISFPAPADQTYGAAPITLNATSDAGLPVNYTVTGPATIAANILTITGAGTVVVTASQPGNNNYDAANPLSQSFTVKKAYLTLKADNKTREYKQNDPQFSYSFTGFVNGDDASVVNGTTTIHLSTSADVLSTPGDYPITISAAVSSSNYIITPANGTLTVTTAEQSITFPAVSSKTYGDAPFMLSAISSSGLPVTYAVVSGPATINGNTVTITGSGAVTIAANQAGNSNYQPAAEEQRSFLVGKALLTVTANDKTRDYKQANPILDYTITGYIGADNGNVVTGTATVGTTAGINSPAGTYPISLSNPAFSAANYDFTYKAGTLTVVPASQSIAFDAITDKVYGDPSFTLQATSDAGLPVAFAVTGGPATISGNSITITGAGTVTVTATQRGDGNYTPAAAVSRSFKIAPAPLTIKADDLQRPYGNNNPPLTYTVTGFVYQEDNRVLTGAPALITTADASSAVGTYPIRITTGNLSAANYTFLFTDGMLSVGPASQTISFPAIGNKTYGDAAFTLSATSSSQLPVTYTVLSGPATISGNTVTITGVGAVSIAADQTGDARYTPATRVVNAFNVNKAILTVTADGKNRAYGGQNPALTYTISGFVYNDNNSVLNGDADISTAAHTTSAPGVYPITVSAGSLTAAHYDFRFVDGRLAISKAAQTIHFNAPANKTYGDAPFAISVTSDAGLPVSLAVAAGSATISGNMLHITGAGTVTVTATQKGDANYNAATPVSQSFTVAPAVLQVKADDQQRAFGIANPVLTYTLNGFVYNENRSVISGTPDLSTTANITSAAGTYPISITAGNMRAANYLFTLTGGTLTVGPADQSISFTAITDKTYGNAAFTLNATASSTLPVSYRIVSGPATINGNTVTLTGAGTVTIAASQPGNSAFKPAAAVNRTFNVAKATLTVTAKNDTRTYNGAAYTGGNEADYTGFVNGDNAGRLTGTLTYSGTSQGAVNAGKYIITPGGLNSNDYTFIYNNGSLIIQKAPQQITFTAPGNKNQGDADFPLVATTSSGLPVSFTSNNTSTIAVAGSTGIVGNAGTAIITASQAGNANYEAAEPVMQTIVVTAYPLPVITAQGSTIFCEGGSVTLQSTAAPVYEWYRNNIRINSAGGRTLTVSESGSYTVKAIYPGNTGVTSTATNVTVNPLPAGHLQVNGNTTISKGESVTLVASGGTSYRWEPAAGLSDAAAPAPAARPTATTTYRVTISNAAGCSVVRDVTINVKEDYKLEPTNILTPNGDGINDVWVVKNIDMYPQNEVKIFDRTGRLIYRQHGYTNNWKGTVNGQRLAEGTYYYIIDLGENRPLFKGFITIVHEN</sequence>
<dbReference type="InterPro" id="IPR026341">
    <property type="entry name" value="T9SS_type_B"/>
</dbReference>
<organism evidence="3 4">
    <name type="scientific">Chitinophaga eiseniae</name>
    <dbReference type="NCBI Taxonomy" id="634771"/>
    <lineage>
        <taxon>Bacteria</taxon>
        <taxon>Pseudomonadati</taxon>
        <taxon>Bacteroidota</taxon>
        <taxon>Chitinophagia</taxon>
        <taxon>Chitinophagales</taxon>
        <taxon>Chitinophagaceae</taxon>
        <taxon>Chitinophaga</taxon>
    </lineage>
</organism>
<evidence type="ECO:0000259" key="2">
    <source>
        <dbReference type="PROSITE" id="PS50835"/>
    </source>
</evidence>
<dbReference type="STRING" id="634771.SAMN04488128_104334"/>
<dbReference type="Proteomes" id="UP000190367">
    <property type="component" value="Unassembled WGS sequence"/>
</dbReference>
<dbReference type="InterPro" id="IPR006626">
    <property type="entry name" value="PbH1"/>
</dbReference>
<feature type="domain" description="Ig-like" evidence="2">
    <location>
        <begin position="2324"/>
        <end position="2408"/>
    </location>
</feature>
<gene>
    <name evidence="3" type="ORF">SAMN04488128_104334</name>
</gene>
<dbReference type="EMBL" id="FUWZ01000004">
    <property type="protein sequence ID" value="SKA37763.1"/>
    <property type="molecule type" value="Genomic_DNA"/>
</dbReference>
<evidence type="ECO:0000313" key="4">
    <source>
        <dbReference type="Proteomes" id="UP000190367"/>
    </source>
</evidence>
<dbReference type="SUPFAM" id="SSF51126">
    <property type="entry name" value="Pectin lyase-like"/>
    <property type="match status" value="1"/>
</dbReference>
<keyword evidence="4" id="KW-1185">Reference proteome</keyword>
<feature type="chain" id="PRO_5010542987" evidence="1">
    <location>
        <begin position="25"/>
        <end position="2580"/>
    </location>
</feature>
<dbReference type="InterPro" id="IPR007110">
    <property type="entry name" value="Ig-like_dom"/>
</dbReference>
<dbReference type="InterPro" id="IPR036179">
    <property type="entry name" value="Ig-like_dom_sf"/>
</dbReference>
<dbReference type="SUPFAM" id="SSF48726">
    <property type="entry name" value="Immunoglobulin"/>
    <property type="match status" value="1"/>
</dbReference>
<dbReference type="SMART" id="SM00710">
    <property type="entry name" value="PbH1"/>
    <property type="match status" value="8"/>
</dbReference>
<proteinExistence type="predicted"/>
<dbReference type="Pfam" id="PF18676">
    <property type="entry name" value="MBG_2"/>
    <property type="match status" value="10"/>
</dbReference>